<evidence type="ECO:0000313" key="3">
    <source>
        <dbReference type="Proteomes" id="UP000184529"/>
    </source>
</evidence>
<gene>
    <name evidence="2" type="ORF">SAMN02745219_02169</name>
</gene>
<protein>
    <submittedName>
        <fullName evidence="2">Post-segregation antitoxin CcdA</fullName>
    </submittedName>
</protein>
<evidence type="ECO:0000256" key="1">
    <source>
        <dbReference type="ARBA" id="ARBA00022649"/>
    </source>
</evidence>
<dbReference type="AlphaFoldDB" id="A0A1M6I0S1"/>
<name>A0A1M6I0S1_9FIRM</name>
<dbReference type="Proteomes" id="UP000184529">
    <property type="component" value="Unassembled WGS sequence"/>
</dbReference>
<dbReference type="EMBL" id="FQZM01000026">
    <property type="protein sequence ID" value="SHJ28005.1"/>
    <property type="molecule type" value="Genomic_DNA"/>
</dbReference>
<dbReference type="OrthoDB" id="1808450at2"/>
<proteinExistence type="predicted"/>
<keyword evidence="1" id="KW-1277">Toxin-antitoxin system</keyword>
<accession>A0A1M6I0S1</accession>
<dbReference type="STRING" id="1121432.SAMN02745219_02169"/>
<dbReference type="InterPro" id="IPR009956">
    <property type="entry name" value="Post-segregation_anti-tox_CcdA"/>
</dbReference>
<evidence type="ECO:0000313" key="2">
    <source>
        <dbReference type="EMBL" id="SHJ28005.1"/>
    </source>
</evidence>
<dbReference type="Pfam" id="PF07362">
    <property type="entry name" value="CcdA"/>
    <property type="match status" value="1"/>
</dbReference>
<sequence length="99" mass="11323">MTVGLRGSIMGWEVKGMKTVKLSITLPKDLVDQMKNLTTNISSFIAAGMREYVSREQSRRAIKESAGAWSDENHPELQTVVDVEKYVREVRSTWRRAEH</sequence>
<keyword evidence="3" id="KW-1185">Reference proteome</keyword>
<organism evidence="2 3">
    <name type="scientific">Desulfofundulus thermosubterraneus DSM 16057</name>
    <dbReference type="NCBI Taxonomy" id="1121432"/>
    <lineage>
        <taxon>Bacteria</taxon>
        <taxon>Bacillati</taxon>
        <taxon>Bacillota</taxon>
        <taxon>Clostridia</taxon>
        <taxon>Eubacteriales</taxon>
        <taxon>Peptococcaceae</taxon>
        <taxon>Desulfofundulus</taxon>
    </lineage>
</organism>
<reference evidence="3" key="1">
    <citation type="submission" date="2016-11" db="EMBL/GenBank/DDBJ databases">
        <authorList>
            <person name="Varghese N."/>
            <person name="Submissions S."/>
        </authorList>
    </citation>
    <scope>NUCLEOTIDE SEQUENCE [LARGE SCALE GENOMIC DNA]</scope>
    <source>
        <strain evidence="3">DSM 16057</strain>
    </source>
</reference>